<dbReference type="Gene3D" id="3.40.50.2300">
    <property type="match status" value="1"/>
</dbReference>
<keyword evidence="5 11" id="KW-0597">Phosphoprotein</keyword>
<evidence type="ECO:0000256" key="12">
    <source>
        <dbReference type="SAM" id="Phobius"/>
    </source>
</evidence>
<dbReference type="GO" id="GO:0009927">
    <property type="term" value="F:histidine phosphotransfer kinase activity"/>
    <property type="evidence" value="ECO:0007669"/>
    <property type="project" value="TreeGrafter"/>
</dbReference>
<dbReference type="InterPro" id="IPR035965">
    <property type="entry name" value="PAS-like_dom_sf"/>
</dbReference>
<comment type="subcellular location">
    <subcellularLocation>
        <location evidence="2">Membrane</location>
        <topology evidence="2">Multi-pass membrane protein</topology>
    </subcellularLocation>
</comment>
<dbReference type="PANTHER" id="PTHR43047">
    <property type="entry name" value="TWO-COMPONENT HISTIDINE PROTEIN KINASE"/>
    <property type="match status" value="1"/>
</dbReference>
<dbReference type="InterPro" id="IPR011006">
    <property type="entry name" value="CheY-like_superfamily"/>
</dbReference>
<keyword evidence="16" id="KW-1185">Reference proteome</keyword>
<dbReference type="PANTHER" id="PTHR43047:SF9">
    <property type="entry name" value="HISTIDINE KINASE"/>
    <property type="match status" value="1"/>
</dbReference>
<dbReference type="CDD" id="cd00082">
    <property type="entry name" value="HisKA"/>
    <property type="match status" value="1"/>
</dbReference>
<evidence type="ECO:0000256" key="3">
    <source>
        <dbReference type="ARBA" id="ARBA00006434"/>
    </source>
</evidence>
<evidence type="ECO:0000256" key="11">
    <source>
        <dbReference type="PROSITE-ProRule" id="PRU00169"/>
    </source>
</evidence>
<keyword evidence="8 15" id="KW-0418">Kinase</keyword>
<dbReference type="Pfam" id="PF12860">
    <property type="entry name" value="PAS_7"/>
    <property type="match status" value="1"/>
</dbReference>
<dbReference type="Gene3D" id="3.30.450.20">
    <property type="entry name" value="PAS domain"/>
    <property type="match status" value="1"/>
</dbReference>
<feature type="transmembrane region" description="Helical" evidence="12">
    <location>
        <begin position="116"/>
        <end position="134"/>
    </location>
</feature>
<dbReference type="SMART" id="SM00388">
    <property type="entry name" value="HisKA"/>
    <property type="match status" value="1"/>
</dbReference>
<dbReference type="EMBL" id="JACHHP010000002">
    <property type="protein sequence ID" value="MBB5207675.1"/>
    <property type="molecule type" value="Genomic_DNA"/>
</dbReference>
<feature type="domain" description="Response regulatory" evidence="14">
    <location>
        <begin position="1038"/>
        <end position="1154"/>
    </location>
</feature>
<evidence type="ECO:0000256" key="8">
    <source>
        <dbReference type="ARBA" id="ARBA00022777"/>
    </source>
</evidence>
<evidence type="ECO:0000256" key="5">
    <source>
        <dbReference type="ARBA" id="ARBA00022553"/>
    </source>
</evidence>
<evidence type="ECO:0000256" key="6">
    <source>
        <dbReference type="ARBA" id="ARBA00022679"/>
    </source>
</evidence>
<dbReference type="InterPro" id="IPR036890">
    <property type="entry name" value="HATPase_C_sf"/>
</dbReference>
<dbReference type="Pfam" id="PF02518">
    <property type="entry name" value="HATPase_c"/>
    <property type="match status" value="1"/>
</dbReference>
<evidence type="ECO:0000313" key="16">
    <source>
        <dbReference type="Proteomes" id="UP000521199"/>
    </source>
</evidence>
<feature type="transmembrane region" description="Helical" evidence="12">
    <location>
        <begin position="232"/>
        <end position="251"/>
    </location>
</feature>
<dbReference type="PROSITE" id="PS50283">
    <property type="entry name" value="NA_SOLUT_SYMP_3"/>
    <property type="match status" value="1"/>
</dbReference>
<accession>A0A7W8D6G3</accession>
<dbReference type="FunFam" id="3.30.565.10:FF:000049">
    <property type="entry name" value="Two-component sensor histidine kinase"/>
    <property type="match status" value="1"/>
</dbReference>
<dbReference type="Gene3D" id="1.10.287.130">
    <property type="match status" value="1"/>
</dbReference>
<name>A0A7W8D6G3_9GAMM</name>
<dbReference type="CDD" id="cd00130">
    <property type="entry name" value="PAS"/>
    <property type="match status" value="1"/>
</dbReference>
<feature type="transmembrane region" description="Helical" evidence="12">
    <location>
        <begin position="36"/>
        <end position="56"/>
    </location>
</feature>
<dbReference type="CDD" id="cd00156">
    <property type="entry name" value="REC"/>
    <property type="match status" value="1"/>
</dbReference>
<keyword evidence="10 12" id="KW-0472">Membrane</keyword>
<feature type="modified residue" description="4-aspartylphosphate" evidence="11">
    <location>
        <position position="1087"/>
    </location>
</feature>
<dbReference type="InterPro" id="IPR003661">
    <property type="entry name" value="HisK_dim/P_dom"/>
</dbReference>
<feature type="transmembrane region" description="Helical" evidence="12">
    <location>
        <begin position="372"/>
        <end position="392"/>
    </location>
</feature>
<dbReference type="Proteomes" id="UP000521199">
    <property type="component" value="Unassembled WGS sequence"/>
</dbReference>
<dbReference type="SUPFAM" id="SSF55785">
    <property type="entry name" value="PYP-like sensor domain (PAS domain)"/>
    <property type="match status" value="1"/>
</dbReference>
<feature type="transmembrane region" description="Helical" evidence="12">
    <location>
        <begin position="188"/>
        <end position="212"/>
    </location>
</feature>
<evidence type="ECO:0000259" key="13">
    <source>
        <dbReference type="PROSITE" id="PS50109"/>
    </source>
</evidence>
<dbReference type="SUPFAM" id="SSF55874">
    <property type="entry name" value="ATPase domain of HSP90 chaperone/DNA topoisomerase II/histidine kinase"/>
    <property type="match status" value="1"/>
</dbReference>
<dbReference type="RefSeq" id="WP_183960213.1">
    <property type="nucleotide sequence ID" value="NZ_JACHHP010000002.1"/>
</dbReference>
<dbReference type="GO" id="GO:0000155">
    <property type="term" value="F:phosphorelay sensor kinase activity"/>
    <property type="evidence" value="ECO:0007669"/>
    <property type="project" value="InterPro"/>
</dbReference>
<dbReference type="PRINTS" id="PR00344">
    <property type="entry name" value="BCTRLSENSOR"/>
</dbReference>
<dbReference type="GO" id="GO:0022857">
    <property type="term" value="F:transmembrane transporter activity"/>
    <property type="evidence" value="ECO:0007669"/>
    <property type="project" value="InterPro"/>
</dbReference>
<dbReference type="InterPro" id="IPR003594">
    <property type="entry name" value="HATPase_dom"/>
</dbReference>
<dbReference type="Gene3D" id="3.30.565.10">
    <property type="entry name" value="Histidine kinase-like ATPase, C-terminal domain"/>
    <property type="match status" value="1"/>
</dbReference>
<dbReference type="PROSITE" id="PS50109">
    <property type="entry name" value="HIS_KIN"/>
    <property type="match status" value="1"/>
</dbReference>
<dbReference type="InterPro" id="IPR001734">
    <property type="entry name" value="Na/solute_symporter"/>
</dbReference>
<comment type="caution">
    <text evidence="15">The sequence shown here is derived from an EMBL/GenBank/DDBJ whole genome shotgun (WGS) entry which is preliminary data.</text>
</comment>
<evidence type="ECO:0000256" key="9">
    <source>
        <dbReference type="ARBA" id="ARBA00022989"/>
    </source>
</evidence>
<dbReference type="SUPFAM" id="SSF47384">
    <property type="entry name" value="Homodimeric domain of signal transducing histidine kinase"/>
    <property type="match status" value="1"/>
</dbReference>
<feature type="transmembrane region" description="Helical" evidence="12">
    <location>
        <begin position="6"/>
        <end position="24"/>
    </location>
</feature>
<feature type="transmembrane region" description="Helical" evidence="12">
    <location>
        <begin position="272"/>
        <end position="298"/>
    </location>
</feature>
<dbReference type="Pfam" id="PF00512">
    <property type="entry name" value="HisKA"/>
    <property type="match status" value="1"/>
</dbReference>
<dbReference type="InterPro" id="IPR001789">
    <property type="entry name" value="Sig_transdc_resp-reg_receiver"/>
</dbReference>
<dbReference type="SUPFAM" id="SSF52172">
    <property type="entry name" value="CheY-like"/>
    <property type="match status" value="1"/>
</dbReference>
<proteinExistence type="inferred from homology"/>
<comment type="catalytic activity">
    <reaction evidence="1">
        <text>ATP + protein L-histidine = ADP + protein N-phospho-L-histidine.</text>
        <dbReference type="EC" id="2.7.13.3"/>
    </reaction>
</comment>
<dbReference type="InterPro" id="IPR038377">
    <property type="entry name" value="Na/Glc_symporter_sf"/>
</dbReference>
<dbReference type="InterPro" id="IPR004358">
    <property type="entry name" value="Sig_transdc_His_kin-like_C"/>
</dbReference>
<dbReference type="InterPro" id="IPR005467">
    <property type="entry name" value="His_kinase_dom"/>
</dbReference>
<dbReference type="InterPro" id="IPR036097">
    <property type="entry name" value="HisK_dim/P_sf"/>
</dbReference>
<keyword evidence="9 12" id="KW-1133">Transmembrane helix</keyword>
<dbReference type="SMART" id="SM00387">
    <property type="entry name" value="HATPase_c"/>
    <property type="match status" value="1"/>
</dbReference>
<dbReference type="InterPro" id="IPR000014">
    <property type="entry name" value="PAS"/>
</dbReference>
<feature type="transmembrane region" description="Helical" evidence="12">
    <location>
        <begin position="318"/>
        <end position="351"/>
    </location>
</feature>
<dbReference type="Pfam" id="PF00072">
    <property type="entry name" value="Response_reg"/>
    <property type="match status" value="1"/>
</dbReference>
<dbReference type="GO" id="GO:0005886">
    <property type="term" value="C:plasma membrane"/>
    <property type="evidence" value="ECO:0007669"/>
    <property type="project" value="TreeGrafter"/>
</dbReference>
<reference evidence="15 16" key="1">
    <citation type="submission" date="2020-08" db="EMBL/GenBank/DDBJ databases">
        <title>Genomic Encyclopedia of Type Strains, Phase IV (KMG-IV): sequencing the most valuable type-strain genomes for metagenomic binning, comparative biology and taxonomic classification.</title>
        <authorList>
            <person name="Goeker M."/>
        </authorList>
    </citation>
    <scope>NUCLEOTIDE SEQUENCE [LARGE SCALE GENOMIC DNA]</scope>
    <source>
        <strain evidence="15 16">DSM 24163</strain>
    </source>
</reference>
<dbReference type="SMART" id="SM00448">
    <property type="entry name" value="REC"/>
    <property type="match status" value="1"/>
</dbReference>
<protein>
    <recommendedName>
        <fullName evidence="4">histidine kinase</fullName>
        <ecNumber evidence="4">2.7.13.3</ecNumber>
    </recommendedName>
</protein>
<evidence type="ECO:0000256" key="10">
    <source>
        <dbReference type="ARBA" id="ARBA00023136"/>
    </source>
</evidence>
<sequence length="1177" mass="128319">MVAGWVLLGVSLVYVGLLFVVAYYGDRRPLYPERTWLRPIVYSLALAVYCSSWTFYGAVGTAVSSGWSYLPIYLGPVLLFVFAIGILRRLVQIAHEQNITSIADFLGARYGKSQGLAALATVIAVIAAVPYIALQFKAGAMSIDVMSGAGSGGGVFRDSAFYLAVLLAVFAILFGTRQVDATEHHHGLMLAVALESVVKLVAFVAVGAYAWFHLRGEAQPLFEASAFAQPDMPPDFLAQTLLAFLAMFCLPRQFQVGVVECENTRDLRPARWFFPLYLIVISALVVPIALAGIAKFGGTSVNPDTYVLMLPLANGNNALALVAYLGGFSAATGMVLVASVALATMVSNDLVMPALLRWRALRLDQQPDLSRIVLGVRRGTIVVLAIAAYGYYRATETQQNLASIGLLSFAAVAQFAPAIIGGLYWRGASRIGAIGGLVAGFAVWGYTLLLPTLANADWMSRTWVYLGPADIAWLRPQALFGLAGWNALTHGVFWSLLFNIGAYVFLSLRHRPGVDERLRALPFLDPWMRRPSNVGGEWHGRINVADLRAIAERIIGPRAVERAFDEYREVSARPLAPTDAADRGLLQYTERLLAAAIGGASARRMLTTALRGTGMDLGEVVSLLDEASQELRFNREMLGVTLENISQGVSVVDGGMCLVAWNRRYLEMFGYPDGMVYVGRPVADLIRWNAERGECGPGEVDEHVRKRIAYMRQGSPHVFERVRADGTVIEMRGQPMPGGGYVTTYTDVTAYKRVEQALIDANETLEQRVQDRTEELTAALDAQRRAKLEAEAANLSKTRFLAAASHDLLQPLNAARLFSSALNANPPDDPDTRQLAERIDSALKNAEELLDGLLDTSRLDSGALRPEPSDVSAARLCDSLQEQFAPLAEARGLALRVFCDEHLWLHSDRRLLRRILQNFLANALRYTRHGGVLLACRPRGSELEWQVWDTGGGIAPEHVGAVFEEFRRLDQPSPWGEQGLGLGLSICERLARMLGHPIGLRSRLGRGSVFTLRVPRVREPDMKPVPLPQPTRDVAGLRALCIDNDPAILDGMRALLQRWGVVVDTANGLETALVAARAHRPDVLLVDYHLGETLDGLAVLAIVQRELAPRSPPGALLTADGSDELARRARGDGYPLLQKPVRPAALRALLAALARRTSIAPEPVRSTPLPPGSLQAK</sequence>
<evidence type="ECO:0000256" key="7">
    <source>
        <dbReference type="ARBA" id="ARBA00022692"/>
    </source>
</evidence>
<dbReference type="FunFam" id="1.10.287.130:FF:000063">
    <property type="entry name" value="Hybrid sensor histidine kinase/response regulator"/>
    <property type="match status" value="1"/>
</dbReference>
<feature type="transmembrane region" description="Helical" evidence="12">
    <location>
        <begin position="404"/>
        <end position="425"/>
    </location>
</feature>
<evidence type="ECO:0000256" key="2">
    <source>
        <dbReference type="ARBA" id="ARBA00004141"/>
    </source>
</evidence>
<gene>
    <name evidence="15" type="ORF">HNQ52_001204</name>
</gene>
<dbReference type="CDD" id="cd10322">
    <property type="entry name" value="SLC5sbd"/>
    <property type="match status" value="1"/>
</dbReference>
<evidence type="ECO:0000313" key="15">
    <source>
        <dbReference type="EMBL" id="MBB5207675.1"/>
    </source>
</evidence>
<organism evidence="15 16">
    <name type="scientific">Chiayiivirga flava</name>
    <dbReference type="NCBI Taxonomy" id="659595"/>
    <lineage>
        <taxon>Bacteria</taxon>
        <taxon>Pseudomonadati</taxon>
        <taxon>Pseudomonadota</taxon>
        <taxon>Gammaproteobacteria</taxon>
        <taxon>Lysobacterales</taxon>
        <taxon>Lysobacteraceae</taxon>
        <taxon>Chiayiivirga</taxon>
    </lineage>
</organism>
<feature type="transmembrane region" description="Helical" evidence="12">
    <location>
        <begin position="154"/>
        <end position="176"/>
    </location>
</feature>
<dbReference type="AlphaFoldDB" id="A0A7W8D6G3"/>
<evidence type="ECO:0000259" key="14">
    <source>
        <dbReference type="PROSITE" id="PS50110"/>
    </source>
</evidence>
<evidence type="ECO:0000256" key="4">
    <source>
        <dbReference type="ARBA" id="ARBA00012438"/>
    </source>
</evidence>
<keyword evidence="7 12" id="KW-0812">Transmembrane</keyword>
<dbReference type="Gene3D" id="1.20.1730.10">
    <property type="entry name" value="Sodium/glucose cotransporter"/>
    <property type="match status" value="1"/>
</dbReference>
<feature type="transmembrane region" description="Helical" evidence="12">
    <location>
        <begin position="68"/>
        <end position="87"/>
    </location>
</feature>
<dbReference type="PROSITE" id="PS50110">
    <property type="entry name" value="RESPONSE_REGULATORY"/>
    <property type="match status" value="1"/>
</dbReference>
<feature type="transmembrane region" description="Helical" evidence="12">
    <location>
        <begin position="432"/>
        <end position="454"/>
    </location>
</feature>
<keyword evidence="6" id="KW-0808">Transferase</keyword>
<comment type="similarity">
    <text evidence="3">Belongs to the sodium:solute symporter (SSF) (TC 2.A.21) family.</text>
</comment>
<evidence type="ECO:0000256" key="1">
    <source>
        <dbReference type="ARBA" id="ARBA00000085"/>
    </source>
</evidence>
<dbReference type="EC" id="2.7.13.3" evidence="4"/>
<feature type="domain" description="Histidine kinase" evidence="13">
    <location>
        <begin position="803"/>
        <end position="1018"/>
    </location>
</feature>